<gene>
    <name evidence="1" type="ORF">WJU22_06830</name>
</gene>
<dbReference type="InterPro" id="IPR038636">
    <property type="entry name" value="Wzi_sf"/>
</dbReference>
<reference evidence="1 2" key="1">
    <citation type="submission" date="2024-03" db="EMBL/GenBank/DDBJ databases">
        <title>Chitinophaga caseinilytica sp. nov., a casein hydrolysing bacterium isolated from forest soil.</title>
        <authorList>
            <person name="Lee D.S."/>
            <person name="Han D.M."/>
            <person name="Baek J.H."/>
            <person name="Choi D.G."/>
            <person name="Jeon J.H."/>
            <person name="Jeon C.O."/>
        </authorList>
    </citation>
    <scope>NUCLEOTIDE SEQUENCE [LARGE SCALE GENOMIC DNA]</scope>
    <source>
        <strain evidence="1 2">KACC 19118</strain>
    </source>
</reference>
<sequence length="413" mass="47820">MKVQGNIGRNFYFESSFYENQGVFPRYLDSFVNRHRVLPGQGMIKYNDKIGKTYDFSYVNALISYTPSKYVNFTLGYGTNSFGDGYRSMILSDIGFSYPYLRITGTLGQFQYTSMWTQFMDIGSKTVGEAYEGVGYPKKWGVYHFLDWNASKKLTVGLFDAIIWGDVDTAGRKRGFDWSYLNPIIFLRPSEYSVGSSDNSVLGMNAKYKLFPKTTLYGQFVLDEFKLKEFTGGNGWWANKWAAQFGVKAFDLFKVNKLDVQAEYNVVRPYTYSFRNNLASYTHYGQSLAHPLGANFNEMLGIASYTFKRWYFRGQLNYSQHGQDANPDENWGGDIFKPYTSREKDYNNKIGQGLKTNLFYGQGTIAFVLNPKYNLRLEASAALRNEKNDLRTNREFIFNFGLRSTFRQFYYDF</sequence>
<organism evidence="1 2">
    <name type="scientific">Chitinophaga caseinilytica</name>
    <dbReference type="NCBI Taxonomy" id="2267521"/>
    <lineage>
        <taxon>Bacteria</taxon>
        <taxon>Pseudomonadati</taxon>
        <taxon>Bacteroidota</taxon>
        <taxon>Chitinophagia</taxon>
        <taxon>Chitinophagales</taxon>
        <taxon>Chitinophagaceae</taxon>
        <taxon>Chitinophaga</taxon>
    </lineage>
</organism>
<protein>
    <recommendedName>
        <fullName evidence="3">Gliding motility protein RemB</fullName>
    </recommendedName>
</protein>
<evidence type="ECO:0008006" key="3">
    <source>
        <dbReference type="Google" id="ProtNLM"/>
    </source>
</evidence>
<dbReference type="Gene3D" id="2.40.160.130">
    <property type="entry name" value="Capsule assembly protein Wzi"/>
    <property type="match status" value="1"/>
</dbReference>
<dbReference type="Proteomes" id="UP001449657">
    <property type="component" value="Chromosome"/>
</dbReference>
<name>A0ABZ2Z6L6_9BACT</name>
<accession>A0ABZ2Z6L6</accession>
<proteinExistence type="predicted"/>
<dbReference type="RefSeq" id="WP_341842499.1">
    <property type="nucleotide sequence ID" value="NZ_CP149792.1"/>
</dbReference>
<evidence type="ECO:0000313" key="2">
    <source>
        <dbReference type="Proteomes" id="UP001449657"/>
    </source>
</evidence>
<dbReference type="EMBL" id="CP150096">
    <property type="protein sequence ID" value="WZN47889.1"/>
    <property type="molecule type" value="Genomic_DNA"/>
</dbReference>
<evidence type="ECO:0000313" key="1">
    <source>
        <dbReference type="EMBL" id="WZN47889.1"/>
    </source>
</evidence>
<keyword evidence="2" id="KW-1185">Reference proteome</keyword>